<keyword evidence="2" id="KW-1185">Reference proteome</keyword>
<gene>
    <name evidence="1" type="ORF">C8N34_12133</name>
</gene>
<comment type="caution">
    <text evidence="1">The sequence shown here is derived from an EMBL/GenBank/DDBJ whole genome shotgun (WGS) entry which is preliminary data.</text>
</comment>
<dbReference type="Proteomes" id="UP000244224">
    <property type="component" value="Unassembled WGS sequence"/>
</dbReference>
<organism evidence="1 2">
    <name type="scientific">Gemmobacter caeni</name>
    <dbReference type="NCBI Taxonomy" id="589035"/>
    <lineage>
        <taxon>Bacteria</taxon>
        <taxon>Pseudomonadati</taxon>
        <taxon>Pseudomonadota</taxon>
        <taxon>Alphaproteobacteria</taxon>
        <taxon>Rhodobacterales</taxon>
        <taxon>Paracoccaceae</taxon>
        <taxon>Gemmobacter</taxon>
    </lineage>
</organism>
<accession>A0A2T6AP65</accession>
<dbReference type="OrthoDB" id="7877224at2"/>
<dbReference type="EMBL" id="QBKP01000021">
    <property type="protein sequence ID" value="PTX45603.1"/>
    <property type="molecule type" value="Genomic_DNA"/>
</dbReference>
<reference evidence="1 2" key="1">
    <citation type="submission" date="2018-04" db="EMBL/GenBank/DDBJ databases">
        <title>Genomic Encyclopedia of Archaeal and Bacterial Type Strains, Phase II (KMG-II): from individual species to whole genera.</title>
        <authorList>
            <person name="Goeker M."/>
        </authorList>
    </citation>
    <scope>NUCLEOTIDE SEQUENCE [LARGE SCALE GENOMIC DNA]</scope>
    <source>
        <strain evidence="1 2">DSM 21823</strain>
    </source>
</reference>
<dbReference type="AlphaFoldDB" id="A0A2T6AP65"/>
<proteinExistence type="predicted"/>
<sequence length="73" mass="7987">MTIIPYPSTHHGRTPLLQRDAMAICAAPGDHAHRPSLYAMAWLTLKSARGQIVHQHRLRASHMIDHSAGGEAA</sequence>
<protein>
    <submittedName>
        <fullName evidence="1">Uncharacterized protein</fullName>
    </submittedName>
</protein>
<evidence type="ECO:0000313" key="1">
    <source>
        <dbReference type="EMBL" id="PTX45603.1"/>
    </source>
</evidence>
<evidence type="ECO:0000313" key="2">
    <source>
        <dbReference type="Proteomes" id="UP000244224"/>
    </source>
</evidence>
<dbReference type="RefSeq" id="WP_145693786.1">
    <property type="nucleotide sequence ID" value="NZ_QBKP01000021.1"/>
</dbReference>
<name>A0A2T6AP65_9RHOB</name>